<proteinExistence type="predicted"/>
<dbReference type="Proteomes" id="UP000177092">
    <property type="component" value="Unassembled WGS sequence"/>
</dbReference>
<dbReference type="Gene3D" id="3.40.50.2000">
    <property type="entry name" value="Glycogen Phosphorylase B"/>
    <property type="match status" value="2"/>
</dbReference>
<dbReference type="Pfam" id="PF00534">
    <property type="entry name" value="Glycos_transf_1"/>
    <property type="match status" value="1"/>
</dbReference>
<dbReference type="CDD" id="cd03801">
    <property type="entry name" value="GT4_PimA-like"/>
    <property type="match status" value="1"/>
</dbReference>
<dbReference type="EMBL" id="MFJN01000004">
    <property type="protein sequence ID" value="OGG22356.1"/>
    <property type="molecule type" value="Genomic_DNA"/>
</dbReference>
<reference evidence="2 3" key="1">
    <citation type="journal article" date="2016" name="Nat. Commun.">
        <title>Thousands of microbial genomes shed light on interconnected biogeochemical processes in an aquifer system.</title>
        <authorList>
            <person name="Anantharaman K."/>
            <person name="Brown C.T."/>
            <person name="Hug L.A."/>
            <person name="Sharon I."/>
            <person name="Castelle C.J."/>
            <person name="Probst A.J."/>
            <person name="Thomas B.C."/>
            <person name="Singh A."/>
            <person name="Wilkins M.J."/>
            <person name="Karaoz U."/>
            <person name="Brodie E.L."/>
            <person name="Williams K.H."/>
            <person name="Hubbard S.S."/>
            <person name="Banfield J.F."/>
        </authorList>
    </citation>
    <scope>NUCLEOTIDE SEQUENCE [LARGE SCALE GENOMIC DNA]</scope>
</reference>
<dbReference type="AlphaFoldDB" id="A0A1F6ACQ7"/>
<comment type="caution">
    <text evidence="2">The sequence shown here is derived from an EMBL/GenBank/DDBJ whole genome shotgun (WGS) entry which is preliminary data.</text>
</comment>
<dbReference type="PANTHER" id="PTHR46401:SF8">
    <property type="entry name" value="BLL6006 PROTEIN"/>
    <property type="match status" value="1"/>
</dbReference>
<dbReference type="STRING" id="1798384.A3D03_06695"/>
<evidence type="ECO:0000259" key="1">
    <source>
        <dbReference type="Pfam" id="PF00534"/>
    </source>
</evidence>
<name>A0A1F6ACQ7_9BACT</name>
<sequence length="374" mass="43375">MNLAVVHNLPAGGQKKALYYQLKYLSQNHEIDLYEVSTADQGFYPVKSFLRNYFVEKYIQPKKFPMSVLSIYFSLANVYKKIAEKIDKGNYDAVLVYPCFFTQSPYILKYLNTRSIYICPEVKREFYETFTRKSNNITYKLTLPLRWPLKYIDLKNAMRANKIVVNSKFSKERIEKIYGKNTTLNYLGVDTDFYRPTDRKPENFVLSIGEISPHKAHDFIIRSLALIPEKIRPTFYLAAQGGSEIEHIKKLARESNVVLKIFLKINDKELLDLYRQARVYLYAAINEPFGLTILEAVSCGLPVVAVKEGGIGELIGGEMKGYLTDRDEGKFSQAIIRSLNSPLSDEEKNMQFEFIKKNWSWEKSVREFEKVISD</sequence>
<dbReference type="PANTHER" id="PTHR46401">
    <property type="entry name" value="GLYCOSYLTRANSFERASE WBBK-RELATED"/>
    <property type="match status" value="1"/>
</dbReference>
<accession>A0A1F6ACQ7</accession>
<organism evidence="2 3">
    <name type="scientific">Candidatus Gottesmanbacteria bacterium RIFCSPHIGHO2_02_FULL_40_13</name>
    <dbReference type="NCBI Taxonomy" id="1798384"/>
    <lineage>
        <taxon>Bacteria</taxon>
        <taxon>Candidatus Gottesmaniibacteriota</taxon>
    </lineage>
</organism>
<dbReference type="GO" id="GO:0016757">
    <property type="term" value="F:glycosyltransferase activity"/>
    <property type="evidence" value="ECO:0007669"/>
    <property type="project" value="InterPro"/>
</dbReference>
<dbReference type="SUPFAM" id="SSF53756">
    <property type="entry name" value="UDP-Glycosyltransferase/glycogen phosphorylase"/>
    <property type="match status" value="1"/>
</dbReference>
<feature type="domain" description="Glycosyl transferase family 1" evidence="1">
    <location>
        <begin position="199"/>
        <end position="351"/>
    </location>
</feature>
<evidence type="ECO:0000313" key="3">
    <source>
        <dbReference type="Proteomes" id="UP000177092"/>
    </source>
</evidence>
<dbReference type="InterPro" id="IPR001296">
    <property type="entry name" value="Glyco_trans_1"/>
</dbReference>
<evidence type="ECO:0000313" key="2">
    <source>
        <dbReference type="EMBL" id="OGG22356.1"/>
    </source>
</evidence>
<protein>
    <recommendedName>
        <fullName evidence="1">Glycosyl transferase family 1 domain-containing protein</fullName>
    </recommendedName>
</protein>
<gene>
    <name evidence="2" type="ORF">A3D03_06695</name>
</gene>